<keyword evidence="3" id="KW-1185">Reference proteome</keyword>
<organism evidence="2 3">
    <name type="scientific">Pseudonocardia alni subsp. carboxydivorans</name>
    <dbReference type="NCBI Taxonomy" id="415010"/>
    <lineage>
        <taxon>Bacteria</taxon>
        <taxon>Bacillati</taxon>
        <taxon>Actinomycetota</taxon>
        <taxon>Actinomycetes</taxon>
        <taxon>Pseudonocardiales</taxon>
        <taxon>Pseudonocardiaceae</taxon>
        <taxon>Pseudonocardia</taxon>
    </lineage>
</organism>
<evidence type="ECO:0000313" key="3">
    <source>
        <dbReference type="Proteomes" id="UP001367513"/>
    </source>
</evidence>
<dbReference type="RefSeq" id="WP_346864588.1">
    <property type="nucleotide sequence ID" value="NZ_JBBPIX010000003.1"/>
</dbReference>
<comment type="caution">
    <text evidence="2">The sequence shown here is derived from an EMBL/GenBank/DDBJ whole genome shotgun (WGS) entry which is preliminary data.</text>
</comment>
<evidence type="ECO:0000313" key="2">
    <source>
        <dbReference type="EMBL" id="MEK6463922.1"/>
    </source>
</evidence>
<proteinExistence type="predicted"/>
<name>A0ABU9AE77_PSEA5</name>
<reference evidence="2 3" key="1">
    <citation type="submission" date="2024-03" db="EMBL/GenBank/DDBJ databases">
        <title>Draft genome sequence of Pseudonocardia carboxydivorans JCM 14827.</title>
        <authorList>
            <person name="Duangmal K."/>
        </authorList>
    </citation>
    <scope>NUCLEOTIDE SEQUENCE [LARGE SCALE GENOMIC DNA]</scope>
    <source>
        <strain evidence="2 3">JCM 14827</strain>
    </source>
</reference>
<protein>
    <submittedName>
        <fullName evidence="2">Uncharacterized protein</fullName>
    </submittedName>
</protein>
<accession>A0ABU9AE77</accession>
<dbReference type="EMBL" id="JBBPIX010000003">
    <property type="protein sequence ID" value="MEK6463922.1"/>
    <property type="molecule type" value="Genomic_DNA"/>
</dbReference>
<sequence>MGRASPAAPSGALPGSSGTPARVRRDPARPRRDPARPRRDHRRVPAATTADPTASRPSISTPMLSGQPASRLVY</sequence>
<feature type="compositionally biased region" description="Low complexity" evidence="1">
    <location>
        <begin position="1"/>
        <end position="21"/>
    </location>
</feature>
<evidence type="ECO:0000256" key="1">
    <source>
        <dbReference type="SAM" id="MobiDB-lite"/>
    </source>
</evidence>
<feature type="compositionally biased region" description="Polar residues" evidence="1">
    <location>
        <begin position="50"/>
        <end position="68"/>
    </location>
</feature>
<feature type="region of interest" description="Disordered" evidence="1">
    <location>
        <begin position="1"/>
        <end position="74"/>
    </location>
</feature>
<gene>
    <name evidence="2" type="ORF">WG925_09280</name>
</gene>
<feature type="compositionally biased region" description="Basic and acidic residues" evidence="1">
    <location>
        <begin position="23"/>
        <end position="37"/>
    </location>
</feature>
<dbReference type="Proteomes" id="UP001367513">
    <property type="component" value="Unassembled WGS sequence"/>
</dbReference>